<evidence type="ECO:0000256" key="7">
    <source>
        <dbReference type="RuleBase" id="RU363067"/>
    </source>
</evidence>
<dbReference type="GO" id="GO:0007165">
    <property type="term" value="P:signal transduction"/>
    <property type="evidence" value="ECO:0007669"/>
    <property type="project" value="InterPro"/>
</dbReference>
<evidence type="ECO:0000313" key="11">
    <source>
        <dbReference type="Proteomes" id="UP000245119"/>
    </source>
</evidence>
<dbReference type="PANTHER" id="PTHR11347">
    <property type="entry name" value="CYCLIC NUCLEOTIDE PHOSPHODIESTERASE"/>
    <property type="match status" value="1"/>
</dbReference>
<evidence type="ECO:0000256" key="3">
    <source>
        <dbReference type="ARBA" id="ARBA00022723"/>
    </source>
</evidence>
<keyword evidence="4 7" id="KW-0378">Hydrolase</keyword>
<dbReference type="Proteomes" id="UP000245119">
    <property type="component" value="Linkage Group LG1"/>
</dbReference>
<evidence type="ECO:0000256" key="4">
    <source>
        <dbReference type="ARBA" id="ARBA00022801"/>
    </source>
</evidence>
<feature type="binding site" evidence="6">
    <location>
        <position position="615"/>
    </location>
    <ligand>
        <name>Zn(2+)</name>
        <dbReference type="ChEBI" id="CHEBI:29105"/>
        <label>1</label>
    </ligand>
</feature>
<dbReference type="Pfam" id="PF00233">
    <property type="entry name" value="PDEase_I"/>
    <property type="match status" value="1"/>
</dbReference>
<proteinExistence type="inferred from homology"/>
<dbReference type="EC" id="3.1.4.-" evidence="7"/>
<evidence type="ECO:0000256" key="1">
    <source>
        <dbReference type="ARBA" id="ARBA00007648"/>
    </source>
</evidence>
<feature type="binding site" evidence="6">
    <location>
        <position position="616"/>
    </location>
    <ligand>
        <name>Zn(2+)</name>
        <dbReference type="ChEBI" id="CHEBI:29105"/>
        <label>1</label>
    </ligand>
</feature>
<dbReference type="EMBL" id="PZQS01000001">
    <property type="protein sequence ID" value="PVD37899.1"/>
    <property type="molecule type" value="Genomic_DNA"/>
</dbReference>
<evidence type="ECO:0000256" key="8">
    <source>
        <dbReference type="SAM" id="MobiDB-lite"/>
    </source>
</evidence>
<feature type="domain" description="PDEase" evidence="9">
    <location>
        <begin position="498"/>
        <end position="827"/>
    </location>
</feature>
<organism evidence="10 11">
    <name type="scientific">Pomacea canaliculata</name>
    <name type="common">Golden apple snail</name>
    <dbReference type="NCBI Taxonomy" id="400727"/>
    <lineage>
        <taxon>Eukaryota</taxon>
        <taxon>Metazoa</taxon>
        <taxon>Spiralia</taxon>
        <taxon>Lophotrochozoa</taxon>
        <taxon>Mollusca</taxon>
        <taxon>Gastropoda</taxon>
        <taxon>Caenogastropoda</taxon>
        <taxon>Architaenioglossa</taxon>
        <taxon>Ampullarioidea</taxon>
        <taxon>Ampullariidae</taxon>
        <taxon>Pomacea</taxon>
    </lineage>
</organism>
<feature type="region of interest" description="Disordered" evidence="8">
    <location>
        <begin position="1"/>
        <end position="47"/>
    </location>
</feature>
<feature type="region of interest" description="Disordered" evidence="8">
    <location>
        <begin position="788"/>
        <end position="827"/>
    </location>
</feature>
<dbReference type="SMART" id="SM00065">
    <property type="entry name" value="GAF"/>
    <property type="match status" value="2"/>
</dbReference>
<accession>A0A2T7PWV6</accession>
<dbReference type="InterPro" id="IPR023088">
    <property type="entry name" value="PDEase"/>
</dbReference>
<dbReference type="Gene3D" id="3.30.450.40">
    <property type="match status" value="2"/>
</dbReference>
<evidence type="ECO:0000256" key="6">
    <source>
        <dbReference type="PIRSR" id="PIRSR623088-3"/>
    </source>
</evidence>
<dbReference type="SUPFAM" id="SSF109604">
    <property type="entry name" value="HD-domain/PDEase-like"/>
    <property type="match status" value="1"/>
</dbReference>
<dbReference type="GO" id="GO:0004114">
    <property type="term" value="F:3',5'-cyclic-nucleotide phosphodiesterase activity"/>
    <property type="evidence" value="ECO:0007669"/>
    <property type="project" value="InterPro"/>
</dbReference>
<dbReference type="FunFam" id="3.30.450.40:FF:000032">
    <property type="entry name" value="Phosphodiesterase"/>
    <property type="match status" value="1"/>
</dbReference>
<dbReference type="SUPFAM" id="SSF55781">
    <property type="entry name" value="GAF domain-like"/>
    <property type="match status" value="2"/>
</dbReference>
<dbReference type="InterPro" id="IPR002073">
    <property type="entry name" value="PDEase_catalytic_dom"/>
</dbReference>
<dbReference type="Gene3D" id="1.10.1300.10">
    <property type="entry name" value="3'5'-cyclic nucleotide phosphodiesterase, catalytic domain"/>
    <property type="match status" value="1"/>
</dbReference>
<feature type="binding site" evidence="6">
    <location>
        <position position="579"/>
    </location>
    <ligand>
        <name>Zn(2+)</name>
        <dbReference type="ChEBI" id="CHEBI:29105"/>
        <label>1</label>
    </ligand>
</feature>
<protein>
    <recommendedName>
        <fullName evidence="7">Phosphodiesterase</fullName>
        <ecNumber evidence="7">3.1.4.-</ecNumber>
    </recommendedName>
</protein>
<dbReference type="CDD" id="cd00077">
    <property type="entry name" value="HDc"/>
    <property type="match status" value="1"/>
</dbReference>
<dbReference type="InterPro" id="IPR029016">
    <property type="entry name" value="GAF-like_dom_sf"/>
</dbReference>
<feature type="region of interest" description="Disordered" evidence="8">
    <location>
        <begin position="103"/>
        <end position="123"/>
    </location>
</feature>
<dbReference type="Pfam" id="PF01590">
    <property type="entry name" value="GAF"/>
    <property type="match status" value="2"/>
</dbReference>
<evidence type="ECO:0000313" key="10">
    <source>
        <dbReference type="EMBL" id="PVD37899.1"/>
    </source>
</evidence>
<evidence type="ECO:0000256" key="5">
    <source>
        <dbReference type="PIRSR" id="PIRSR623088-1"/>
    </source>
</evidence>
<dbReference type="InterPro" id="IPR003607">
    <property type="entry name" value="HD/PDEase_dom"/>
</dbReference>
<dbReference type="InterPro" id="IPR023174">
    <property type="entry name" value="PDEase_CS"/>
</dbReference>
<keyword evidence="3 6" id="KW-0479">Metal-binding</keyword>
<dbReference type="InterPro" id="IPR036971">
    <property type="entry name" value="PDEase_catalytic_dom_sf"/>
</dbReference>
<feature type="binding site" evidence="6">
    <location>
        <position position="726"/>
    </location>
    <ligand>
        <name>Zn(2+)</name>
        <dbReference type="ChEBI" id="CHEBI:29105"/>
        <label>1</label>
    </ligand>
</feature>
<keyword evidence="2" id="KW-0140">cGMP</keyword>
<dbReference type="AlphaFoldDB" id="A0A2T7PWV6"/>
<gene>
    <name evidence="10" type="ORF">C0Q70_00501</name>
</gene>
<dbReference type="PRINTS" id="PR00387">
    <property type="entry name" value="PDIESTERASE1"/>
</dbReference>
<feature type="compositionally biased region" description="Low complexity" evidence="8">
    <location>
        <begin position="104"/>
        <end position="121"/>
    </location>
</feature>
<evidence type="ECO:0000259" key="9">
    <source>
        <dbReference type="PROSITE" id="PS51845"/>
    </source>
</evidence>
<evidence type="ECO:0000256" key="2">
    <source>
        <dbReference type="ARBA" id="ARBA00022535"/>
    </source>
</evidence>
<dbReference type="PROSITE" id="PS51845">
    <property type="entry name" value="PDEASE_I_2"/>
    <property type="match status" value="1"/>
</dbReference>
<keyword evidence="11" id="KW-1185">Reference proteome</keyword>
<sequence>MSVTASKRTGGRSTYPQTKMSSPGCMGLGSGPGGLTMSPTTEPSGDFEVREEYDRVERWLDEHPEFVHDYFARKARRSMVDGWLIAHALSHSGLGAGVAGDTLSTSSNTSSNSKPSSGANTPVRKISAQEFREGWPAATHYFHCGWDPHLSGSLTSFHTDSFQQDPSAVQDDSTYEEICERDEEIRVPWGTGIIGYVAETGESVNIPDAYQDPRFNSEIDVKMGYKTRSILSMPIKDSEGEVIGVAQAINKISVKDEPFDEHDEKVFASYLAFCGIGLKNAQLYGRSLLENRRNQVLLDLASVIFEEQSNVANLIHKIMMHTQSLLQCQRCQVLLVDDASKDKNKRNCDSGTFSQAFDLQASDFDNDDTYNREGPQEPRFPINIGITGHVARTGETLNIPDVYADDRFDPTVDTETGFVTKSILCMPIKNVAGKVIGVIQLVNKLDNTNFNKNDENLFEAFAIFCGMGIHNTWMYETAVKAIAKQRVALEVMSYHAMAPMEEAERLKKMPVPSSQHYNLLDYNFHDFTLDDDDTLKATIRMFLDLELFDRFQINYELFCRFLLSVKKNYRNVTYHNWRHAFNVTQTMFCMLKTGQMANILGDMERLALMVGCLCHDLDHRGTNNQFQLKTMSPLAELYSTSTMEHHHFDQCIMIISTKGSDILCNVAQAEYEQVIQMLENAILSTDLALYFRFRGQFFELTRSSDVDWRDDSQRDLLRSMMMTASDVAAITKPWEVQKKVAELVASEFFEQGDLEKEELKIQPIAMARVSTKLSPLLQGCQQNRSNWLLEAETAEKNQSERHRQAEKQAEEQRAENSNKDNDEKTTS</sequence>
<feature type="active site" description="Proton donor" evidence="5">
    <location>
        <position position="575"/>
    </location>
</feature>
<dbReference type="SMART" id="SM00471">
    <property type="entry name" value="HDc"/>
    <property type="match status" value="1"/>
</dbReference>
<dbReference type="InterPro" id="IPR003018">
    <property type="entry name" value="GAF"/>
</dbReference>
<dbReference type="OrthoDB" id="295473at2759"/>
<dbReference type="GO" id="GO:0046872">
    <property type="term" value="F:metal ion binding"/>
    <property type="evidence" value="ECO:0007669"/>
    <property type="project" value="UniProtKB-KW"/>
</dbReference>
<dbReference type="FunFam" id="1.10.1300.10:FF:000003">
    <property type="entry name" value="Phosphodiesterase"/>
    <property type="match status" value="1"/>
</dbReference>
<comment type="similarity">
    <text evidence="1 7">Belongs to the cyclic nucleotide phosphodiesterase family.</text>
</comment>
<feature type="compositionally biased region" description="Basic and acidic residues" evidence="8">
    <location>
        <begin position="793"/>
        <end position="827"/>
    </location>
</feature>
<reference evidence="10 11" key="1">
    <citation type="submission" date="2018-04" db="EMBL/GenBank/DDBJ databases">
        <title>The genome of golden apple snail Pomacea canaliculata provides insight into stress tolerance and invasive adaptation.</title>
        <authorList>
            <person name="Liu C."/>
            <person name="Liu B."/>
            <person name="Ren Y."/>
            <person name="Zhang Y."/>
            <person name="Wang H."/>
            <person name="Li S."/>
            <person name="Jiang F."/>
            <person name="Yin L."/>
            <person name="Zhang G."/>
            <person name="Qian W."/>
            <person name="Fan W."/>
        </authorList>
    </citation>
    <scope>NUCLEOTIDE SEQUENCE [LARGE SCALE GENOMIC DNA]</scope>
    <source>
        <strain evidence="10">SZHN2017</strain>
        <tissue evidence="10">Muscle</tissue>
    </source>
</reference>
<comment type="caution">
    <text evidence="10">The sequence shown here is derived from an EMBL/GenBank/DDBJ whole genome shotgun (WGS) entry which is preliminary data.</text>
</comment>
<dbReference type="STRING" id="400727.A0A2T7PWV6"/>
<dbReference type="PROSITE" id="PS00126">
    <property type="entry name" value="PDEASE_I_1"/>
    <property type="match status" value="1"/>
</dbReference>
<feature type="binding site" evidence="6">
    <location>
        <position position="616"/>
    </location>
    <ligand>
        <name>Zn(2+)</name>
        <dbReference type="ChEBI" id="CHEBI:29105"/>
        <label>2</label>
    </ligand>
</feature>
<name>A0A2T7PWV6_POMCA</name>
<comment type="cofactor">
    <cofactor evidence="7">
        <name>a divalent metal cation</name>
        <dbReference type="ChEBI" id="CHEBI:60240"/>
    </cofactor>
    <text evidence="7">Binds 2 divalent metal cations per subunit. Site 1 may preferentially bind zinc ions, while site 2 has a preference for magnesium and/or manganese ions.</text>
</comment>
<feature type="compositionally biased region" description="Polar residues" evidence="8">
    <location>
        <begin position="1"/>
        <end position="19"/>
    </location>
</feature>